<dbReference type="GO" id="GO:0051603">
    <property type="term" value="P:proteolysis involved in protein catabolic process"/>
    <property type="evidence" value="ECO:0007669"/>
    <property type="project" value="TreeGrafter"/>
</dbReference>
<dbReference type="CDD" id="cd07332">
    <property type="entry name" value="M48C_Oma1_like"/>
    <property type="match status" value="1"/>
</dbReference>
<gene>
    <name evidence="8" type="ORF">LPB142_10130</name>
</gene>
<evidence type="ECO:0000313" key="8">
    <source>
        <dbReference type="EMBL" id="AOZ69630.1"/>
    </source>
</evidence>
<evidence type="ECO:0000313" key="9">
    <source>
        <dbReference type="Proteomes" id="UP000176562"/>
    </source>
</evidence>
<dbReference type="GO" id="GO:0004222">
    <property type="term" value="F:metalloendopeptidase activity"/>
    <property type="evidence" value="ECO:0007669"/>
    <property type="project" value="InterPro"/>
</dbReference>
<keyword evidence="4 6" id="KW-0862">Zinc</keyword>
<dbReference type="AlphaFoldDB" id="A0A1D9MCW2"/>
<dbReference type="InterPro" id="IPR051156">
    <property type="entry name" value="Mito/Outer_Membr_Metalloprot"/>
</dbReference>
<accession>A0A1D9MCW2</accession>
<dbReference type="PANTHER" id="PTHR22726:SF8">
    <property type="entry name" value="METALLOPROTEASE YCAL"/>
    <property type="match status" value="1"/>
</dbReference>
<dbReference type="KEGG" id="rhp:LPB142_10130"/>
<dbReference type="STRING" id="1850250.LPB142_10130"/>
<dbReference type="Gene3D" id="3.30.2010.10">
    <property type="entry name" value="Metalloproteases ('zincins'), catalytic domain"/>
    <property type="match status" value="1"/>
</dbReference>
<dbReference type="Proteomes" id="UP000176562">
    <property type="component" value="Chromosome"/>
</dbReference>
<dbReference type="Pfam" id="PF01435">
    <property type="entry name" value="Peptidase_M48"/>
    <property type="match status" value="1"/>
</dbReference>
<dbReference type="RefSeq" id="WP_071166302.1">
    <property type="nucleotide sequence ID" value="NZ_CP017781.1"/>
</dbReference>
<evidence type="ECO:0000256" key="6">
    <source>
        <dbReference type="RuleBase" id="RU003983"/>
    </source>
</evidence>
<evidence type="ECO:0000256" key="1">
    <source>
        <dbReference type="ARBA" id="ARBA00022670"/>
    </source>
</evidence>
<evidence type="ECO:0000259" key="7">
    <source>
        <dbReference type="Pfam" id="PF01435"/>
    </source>
</evidence>
<organism evidence="8 9">
    <name type="scientific">Rhodobacter xanthinilyticus</name>
    <dbReference type="NCBI Taxonomy" id="1850250"/>
    <lineage>
        <taxon>Bacteria</taxon>
        <taxon>Pseudomonadati</taxon>
        <taxon>Pseudomonadota</taxon>
        <taxon>Alphaproteobacteria</taxon>
        <taxon>Rhodobacterales</taxon>
        <taxon>Rhodobacter group</taxon>
        <taxon>Rhodobacter</taxon>
    </lineage>
</organism>
<dbReference type="InterPro" id="IPR001915">
    <property type="entry name" value="Peptidase_M48"/>
</dbReference>
<dbReference type="EMBL" id="CP017781">
    <property type="protein sequence ID" value="AOZ69630.1"/>
    <property type="molecule type" value="Genomic_DNA"/>
</dbReference>
<evidence type="ECO:0000256" key="2">
    <source>
        <dbReference type="ARBA" id="ARBA00022723"/>
    </source>
</evidence>
<keyword evidence="2" id="KW-0479">Metal-binding</keyword>
<evidence type="ECO:0000256" key="3">
    <source>
        <dbReference type="ARBA" id="ARBA00022801"/>
    </source>
</evidence>
<proteinExistence type="inferred from homology"/>
<evidence type="ECO:0000256" key="4">
    <source>
        <dbReference type="ARBA" id="ARBA00022833"/>
    </source>
</evidence>
<keyword evidence="9" id="KW-1185">Reference proteome</keyword>
<protein>
    <submittedName>
        <fullName evidence="8">Peptidase M48</fullName>
    </submittedName>
</protein>
<dbReference type="GO" id="GO:0016020">
    <property type="term" value="C:membrane"/>
    <property type="evidence" value="ECO:0007669"/>
    <property type="project" value="TreeGrafter"/>
</dbReference>
<dbReference type="GO" id="GO:0046872">
    <property type="term" value="F:metal ion binding"/>
    <property type="evidence" value="ECO:0007669"/>
    <property type="project" value="UniProtKB-KW"/>
</dbReference>
<feature type="domain" description="Peptidase M48" evidence="7">
    <location>
        <begin position="38"/>
        <end position="221"/>
    </location>
</feature>
<keyword evidence="5 6" id="KW-0482">Metalloprotease</keyword>
<keyword evidence="3 6" id="KW-0378">Hydrolase</keyword>
<comment type="similarity">
    <text evidence="6">Belongs to the peptidase M48 family.</text>
</comment>
<sequence length="227" mass="24074">MIRLLLPLLLALLGGLVMWHLSARALARQLSANSTRLTDPRLAPVLARLARALDLPEVPVYLYRIAPINGLAAPDGRVFLTQGFLAALDAGRVTPEELASVIAHELGHVAHGHSRRRMIDFSGQNALRFALGTLLARALPGVGPWLAGLVTSALAARLSQRDEFEADAFATALLIKAGIGAAPQISLLAKLDALTGGARGATPAWLLSHPATPRRIAAIEANAARWR</sequence>
<dbReference type="PANTHER" id="PTHR22726">
    <property type="entry name" value="METALLOENDOPEPTIDASE OMA1"/>
    <property type="match status" value="1"/>
</dbReference>
<keyword evidence="1 6" id="KW-0645">Protease</keyword>
<comment type="cofactor">
    <cofactor evidence="6">
        <name>Zn(2+)</name>
        <dbReference type="ChEBI" id="CHEBI:29105"/>
    </cofactor>
    <text evidence="6">Binds 1 zinc ion per subunit.</text>
</comment>
<name>A0A1D9MCW2_9RHOB</name>
<evidence type="ECO:0000256" key="5">
    <source>
        <dbReference type="ARBA" id="ARBA00023049"/>
    </source>
</evidence>
<reference evidence="8 9" key="1">
    <citation type="submission" date="2016-10" db="EMBL/GenBank/DDBJ databases">
        <title>Rhodobacter sp. LPB0142, isolated from sea water.</title>
        <authorList>
            <person name="Kim E."/>
            <person name="Yi H."/>
        </authorList>
    </citation>
    <scope>NUCLEOTIDE SEQUENCE [LARGE SCALE GENOMIC DNA]</scope>
    <source>
        <strain evidence="8 9">LPB0142</strain>
    </source>
</reference>